<feature type="domain" description="4Fe-4S ferredoxin-type" evidence="10">
    <location>
        <begin position="4"/>
        <end position="34"/>
    </location>
</feature>
<keyword evidence="6" id="KW-0677">Repeat</keyword>
<feature type="domain" description="4Fe-4S ferredoxin-type" evidence="10">
    <location>
        <begin position="91"/>
        <end position="120"/>
    </location>
</feature>
<keyword evidence="11" id="KW-0560">Oxidoreductase</keyword>
<evidence type="ECO:0000313" key="12">
    <source>
        <dbReference type="Proteomes" id="UP000031666"/>
    </source>
</evidence>
<keyword evidence="7" id="KW-0249">Electron transport</keyword>
<dbReference type="PANTHER" id="PTHR43177:SF5">
    <property type="entry name" value="ANAEROBIC DIMETHYL SULFOXIDE REDUCTASE CHAIN B-RELATED"/>
    <property type="match status" value="1"/>
</dbReference>
<evidence type="ECO:0000256" key="3">
    <source>
        <dbReference type="ARBA" id="ARBA00022448"/>
    </source>
</evidence>
<protein>
    <submittedName>
        <fullName evidence="11">Anaerobic dimethyl sulfoxide reductase chain B</fullName>
        <ecNumber evidence="11">1.8.5.3</ecNumber>
    </submittedName>
</protein>
<dbReference type="GO" id="GO:0045333">
    <property type="term" value="P:cellular respiration"/>
    <property type="evidence" value="ECO:0007669"/>
    <property type="project" value="UniProtKB-ARBA"/>
</dbReference>
<dbReference type="CDD" id="cd16371">
    <property type="entry name" value="DMSOR_beta_like"/>
    <property type="match status" value="1"/>
</dbReference>
<reference evidence="11 12" key="1">
    <citation type="submission" date="2015-01" db="EMBL/GenBank/DDBJ databases">
        <title>Vibrio sp. C94 JCM 19241 whole genome shotgun sequence.</title>
        <authorList>
            <person name="Sawabe T."/>
            <person name="Meirelles P."/>
            <person name="Feng G."/>
            <person name="Sayaka M."/>
            <person name="Hattori M."/>
            <person name="Ohkuma M."/>
        </authorList>
    </citation>
    <scope>NUCLEOTIDE SEQUENCE [LARGE SCALE GENOMIC DNA]</scope>
    <source>
        <strain evidence="12">JCM 19241</strain>
    </source>
</reference>
<evidence type="ECO:0000313" key="11">
    <source>
        <dbReference type="EMBL" id="GAM76620.1"/>
    </source>
</evidence>
<keyword evidence="3" id="KW-0813">Transport</keyword>
<dbReference type="InterPro" id="IPR014297">
    <property type="entry name" value="DMSO_DmsB"/>
</dbReference>
<dbReference type="FunFam" id="3.30.70.20:FF:000003">
    <property type="entry name" value="Dimethyl sulfoxide reductase subunit B"/>
    <property type="match status" value="1"/>
</dbReference>
<evidence type="ECO:0000256" key="5">
    <source>
        <dbReference type="ARBA" id="ARBA00022723"/>
    </source>
</evidence>
<dbReference type="GO" id="GO:0046872">
    <property type="term" value="F:metal ion binding"/>
    <property type="evidence" value="ECO:0007669"/>
    <property type="project" value="UniProtKB-KW"/>
</dbReference>
<accession>A0A0B8QA66</accession>
<evidence type="ECO:0000259" key="10">
    <source>
        <dbReference type="PROSITE" id="PS51379"/>
    </source>
</evidence>
<dbReference type="AlphaFoldDB" id="A0A0B8QA66"/>
<proteinExistence type="predicted"/>
<dbReference type="InterPro" id="IPR050954">
    <property type="entry name" value="ET_IronSulfur_Cluster-Binding"/>
</dbReference>
<dbReference type="PROSITE" id="PS51379">
    <property type="entry name" value="4FE4S_FER_2"/>
    <property type="match status" value="3"/>
</dbReference>
<evidence type="ECO:0000256" key="1">
    <source>
        <dbReference type="ARBA" id="ARBA00001966"/>
    </source>
</evidence>
<dbReference type="STRING" id="1481914.JCM19241_4157"/>
<evidence type="ECO:0000256" key="6">
    <source>
        <dbReference type="ARBA" id="ARBA00022737"/>
    </source>
</evidence>
<dbReference type="Pfam" id="PF13247">
    <property type="entry name" value="Fer4_11"/>
    <property type="match status" value="1"/>
</dbReference>
<dbReference type="GO" id="GO:0016491">
    <property type="term" value="F:oxidoreductase activity"/>
    <property type="evidence" value="ECO:0007669"/>
    <property type="project" value="UniProtKB-KW"/>
</dbReference>
<dbReference type="GO" id="GO:0051539">
    <property type="term" value="F:4 iron, 4 sulfur cluster binding"/>
    <property type="evidence" value="ECO:0007669"/>
    <property type="project" value="UniProtKB-KW"/>
</dbReference>
<name>A0A0B8QA66_9VIBR</name>
<keyword evidence="4" id="KW-0004">4Fe-4S</keyword>
<evidence type="ECO:0000256" key="9">
    <source>
        <dbReference type="ARBA" id="ARBA00023014"/>
    </source>
</evidence>
<reference evidence="11 12" key="2">
    <citation type="submission" date="2015-01" db="EMBL/GenBank/DDBJ databases">
        <authorList>
            <consortium name="NBRP consortium"/>
            <person name="Sawabe T."/>
            <person name="Meirelles P."/>
            <person name="Feng G."/>
            <person name="Sayaka M."/>
            <person name="Hattori M."/>
            <person name="Ohkuma M."/>
        </authorList>
    </citation>
    <scope>NUCLEOTIDE SEQUENCE [LARGE SCALE GENOMIC DNA]</scope>
    <source>
        <strain evidence="12">JCM 19241</strain>
    </source>
</reference>
<dbReference type="Gene3D" id="3.30.70.20">
    <property type="match status" value="2"/>
</dbReference>
<organism evidence="11 12">
    <name type="scientific">Vibrio ishigakensis</name>
    <dbReference type="NCBI Taxonomy" id="1481914"/>
    <lineage>
        <taxon>Bacteria</taxon>
        <taxon>Pseudomonadati</taxon>
        <taxon>Pseudomonadota</taxon>
        <taxon>Gammaproteobacteria</taxon>
        <taxon>Vibrionales</taxon>
        <taxon>Vibrionaceae</taxon>
        <taxon>Vibrio</taxon>
    </lineage>
</organism>
<comment type="cofactor">
    <cofactor evidence="1">
        <name>[4Fe-4S] cluster</name>
        <dbReference type="ChEBI" id="CHEBI:49883"/>
    </cofactor>
</comment>
<dbReference type="PANTHER" id="PTHR43177">
    <property type="entry name" value="PROTEIN NRFC"/>
    <property type="match status" value="1"/>
</dbReference>
<gene>
    <name evidence="11" type="ORF">JCM19241_4157</name>
</gene>
<keyword evidence="5" id="KW-0479">Metal-binding</keyword>
<dbReference type="InterPro" id="IPR017896">
    <property type="entry name" value="4Fe4S_Fe-S-bd"/>
</dbReference>
<comment type="function">
    <text evidence="2">Electron transfer subunit of the terminal reductase during anaerobic growth on various sulfoxide and N-oxide compounds.</text>
</comment>
<dbReference type="EMBL" id="BBSC01000006">
    <property type="protein sequence ID" value="GAM76620.1"/>
    <property type="molecule type" value="Genomic_DNA"/>
</dbReference>
<feature type="domain" description="4Fe-4S ferredoxin-type" evidence="10">
    <location>
        <begin position="57"/>
        <end position="89"/>
    </location>
</feature>
<keyword evidence="9" id="KW-0411">Iron-sulfur</keyword>
<dbReference type="PROSITE" id="PS00198">
    <property type="entry name" value="4FE4S_FER_1"/>
    <property type="match status" value="1"/>
</dbReference>
<evidence type="ECO:0000256" key="8">
    <source>
        <dbReference type="ARBA" id="ARBA00023004"/>
    </source>
</evidence>
<evidence type="ECO:0000256" key="2">
    <source>
        <dbReference type="ARBA" id="ARBA00003584"/>
    </source>
</evidence>
<sequence length="206" mass="22893">MKQYGFYIDSSKCTGCKTCQLACKDYRDLDIKRNYRRIYEYAGGGFVQDGDTWIQKDVFSYYLSIACNHCSNPACVKVCPSGAMHKRKEDGLVAVNEDICIGCRHCENACPYGAPQYSKEKGHMTKCDGCYQRVAEGKQPMCVTSCPLRALEFGEINELRAKYGTNADVAPLPHSTQTLPNIVIKLNKNSKPTGDTSGFLANPKEV</sequence>
<dbReference type="InterPro" id="IPR017900">
    <property type="entry name" value="4Fe4S_Fe_S_CS"/>
</dbReference>
<dbReference type="NCBIfam" id="TIGR02951">
    <property type="entry name" value="DMSO_dmsB"/>
    <property type="match status" value="1"/>
</dbReference>
<evidence type="ECO:0000256" key="7">
    <source>
        <dbReference type="ARBA" id="ARBA00022982"/>
    </source>
</evidence>
<keyword evidence="8" id="KW-0408">Iron</keyword>
<dbReference type="EC" id="1.8.5.3" evidence="11"/>
<comment type="caution">
    <text evidence="11">The sequence shown here is derived from an EMBL/GenBank/DDBJ whole genome shotgun (WGS) entry which is preliminary data.</text>
</comment>
<evidence type="ECO:0000256" key="4">
    <source>
        <dbReference type="ARBA" id="ARBA00022485"/>
    </source>
</evidence>
<dbReference type="Pfam" id="PF12797">
    <property type="entry name" value="Fer4_2"/>
    <property type="match status" value="1"/>
</dbReference>
<dbReference type="SUPFAM" id="SSF54862">
    <property type="entry name" value="4Fe-4S ferredoxins"/>
    <property type="match status" value="1"/>
</dbReference>
<dbReference type="Proteomes" id="UP000031666">
    <property type="component" value="Unassembled WGS sequence"/>
</dbReference>